<keyword evidence="4 6" id="KW-1133">Transmembrane helix</keyword>
<evidence type="ECO:0000256" key="1">
    <source>
        <dbReference type="ARBA" id="ARBA00004651"/>
    </source>
</evidence>
<keyword evidence="9" id="KW-1185">Reference proteome</keyword>
<accession>A0A7G8BJT1</accession>
<feature type="transmembrane region" description="Helical" evidence="6">
    <location>
        <begin position="52"/>
        <end position="77"/>
    </location>
</feature>
<evidence type="ECO:0000256" key="6">
    <source>
        <dbReference type="SAM" id="Phobius"/>
    </source>
</evidence>
<evidence type="ECO:0000313" key="8">
    <source>
        <dbReference type="EMBL" id="QNI32801.1"/>
    </source>
</evidence>
<evidence type="ECO:0000256" key="4">
    <source>
        <dbReference type="ARBA" id="ARBA00022989"/>
    </source>
</evidence>
<dbReference type="GO" id="GO:0005886">
    <property type="term" value="C:plasma membrane"/>
    <property type="evidence" value="ECO:0007669"/>
    <property type="project" value="UniProtKB-SubCell"/>
</dbReference>
<feature type="transmembrane region" description="Helical" evidence="6">
    <location>
        <begin position="268"/>
        <end position="285"/>
    </location>
</feature>
<evidence type="ECO:0000256" key="3">
    <source>
        <dbReference type="ARBA" id="ARBA00022692"/>
    </source>
</evidence>
<feature type="transmembrane region" description="Helical" evidence="6">
    <location>
        <begin position="146"/>
        <end position="170"/>
    </location>
</feature>
<feature type="transmembrane region" description="Helical" evidence="6">
    <location>
        <begin position="419"/>
        <end position="438"/>
    </location>
</feature>
<feature type="transmembrane region" description="Helical" evidence="6">
    <location>
        <begin position="382"/>
        <end position="399"/>
    </location>
</feature>
<feature type="domain" description="Copper resistance protein D" evidence="7">
    <location>
        <begin position="185"/>
        <end position="283"/>
    </location>
</feature>
<evidence type="ECO:0000259" key="7">
    <source>
        <dbReference type="Pfam" id="PF05425"/>
    </source>
</evidence>
<gene>
    <name evidence="8" type="ORF">H7849_02025</name>
</gene>
<proteinExistence type="predicted"/>
<comment type="subcellular location">
    <subcellularLocation>
        <location evidence="1">Cell membrane</location>
        <topology evidence="1">Multi-pass membrane protein</topology>
    </subcellularLocation>
</comment>
<evidence type="ECO:0000256" key="2">
    <source>
        <dbReference type="ARBA" id="ARBA00022475"/>
    </source>
</evidence>
<name>A0A7G8BJT1_9BACT</name>
<feature type="transmembrane region" description="Helical" evidence="6">
    <location>
        <begin position="224"/>
        <end position="247"/>
    </location>
</feature>
<dbReference type="RefSeq" id="WP_186743755.1">
    <property type="nucleotide sequence ID" value="NZ_CP060394.1"/>
</dbReference>
<dbReference type="AlphaFoldDB" id="A0A7G8BJT1"/>
<reference evidence="8 9" key="1">
    <citation type="submission" date="2020-08" db="EMBL/GenBank/DDBJ databases">
        <title>Edaphobacter telluris sp. nov. and Acidobacterium dinghuensis sp. nov., two acidobacteria isolated from forest soil.</title>
        <authorList>
            <person name="Fu J."/>
            <person name="Qiu L."/>
        </authorList>
    </citation>
    <scope>NUCLEOTIDE SEQUENCE [LARGE SCALE GENOMIC DNA]</scope>
    <source>
        <strain evidence="8">4Y35</strain>
    </source>
</reference>
<evidence type="ECO:0000256" key="5">
    <source>
        <dbReference type="ARBA" id="ARBA00023136"/>
    </source>
</evidence>
<keyword evidence="5 6" id="KW-0472">Membrane</keyword>
<keyword evidence="2" id="KW-1003">Cell membrane</keyword>
<dbReference type="GO" id="GO:0006825">
    <property type="term" value="P:copper ion transport"/>
    <property type="evidence" value="ECO:0007669"/>
    <property type="project" value="InterPro"/>
</dbReference>
<dbReference type="KEGG" id="adin:H7849_02025"/>
<dbReference type="EMBL" id="CP060394">
    <property type="protein sequence ID" value="QNI32801.1"/>
    <property type="molecule type" value="Genomic_DNA"/>
</dbReference>
<protein>
    <submittedName>
        <fullName evidence="8">CopD family protein</fullName>
    </submittedName>
</protein>
<dbReference type="Pfam" id="PF05425">
    <property type="entry name" value="CopD"/>
    <property type="match status" value="1"/>
</dbReference>
<feature type="transmembrane region" description="Helical" evidence="6">
    <location>
        <begin position="20"/>
        <end position="40"/>
    </location>
</feature>
<feature type="transmembrane region" description="Helical" evidence="6">
    <location>
        <begin position="352"/>
        <end position="370"/>
    </location>
</feature>
<keyword evidence="3 6" id="KW-0812">Transmembrane</keyword>
<feature type="transmembrane region" description="Helical" evidence="6">
    <location>
        <begin position="92"/>
        <end position="110"/>
    </location>
</feature>
<dbReference type="PANTHER" id="PTHR34820:SF4">
    <property type="entry name" value="INNER MEMBRANE PROTEIN YEBZ"/>
    <property type="match status" value="1"/>
</dbReference>
<dbReference type="InterPro" id="IPR008457">
    <property type="entry name" value="Cu-R_CopD_dom"/>
</dbReference>
<feature type="transmembrane region" description="Helical" evidence="6">
    <location>
        <begin position="511"/>
        <end position="530"/>
    </location>
</feature>
<feature type="transmembrane region" description="Helical" evidence="6">
    <location>
        <begin position="117"/>
        <end position="140"/>
    </location>
</feature>
<feature type="transmembrane region" description="Helical" evidence="6">
    <location>
        <begin position="191"/>
        <end position="212"/>
    </location>
</feature>
<feature type="transmembrane region" description="Helical" evidence="6">
    <location>
        <begin position="450"/>
        <end position="469"/>
    </location>
</feature>
<dbReference type="InterPro" id="IPR032694">
    <property type="entry name" value="CopC/D"/>
</dbReference>
<dbReference type="Proteomes" id="UP000515312">
    <property type="component" value="Chromosome"/>
</dbReference>
<evidence type="ECO:0000313" key="9">
    <source>
        <dbReference type="Proteomes" id="UP000515312"/>
    </source>
</evidence>
<organism evidence="8 9">
    <name type="scientific">Alloacidobacterium dinghuense</name>
    <dbReference type="NCBI Taxonomy" id="2763107"/>
    <lineage>
        <taxon>Bacteria</taxon>
        <taxon>Pseudomonadati</taxon>
        <taxon>Acidobacteriota</taxon>
        <taxon>Terriglobia</taxon>
        <taxon>Terriglobales</taxon>
        <taxon>Acidobacteriaceae</taxon>
        <taxon>Alloacidobacterium</taxon>
    </lineage>
</organism>
<dbReference type="PANTHER" id="PTHR34820">
    <property type="entry name" value="INNER MEMBRANE PROTEIN YEBZ"/>
    <property type="match status" value="1"/>
</dbReference>
<sequence>MIWLLKDFDLLSVLLRAAGLALEALTLGGVSFLLLAALPARLDAENTRRLRIVTGWAALALAVAQVLSVATGCTILISGSGFSFRDVATADFFFLGFLLFVSALALFALMRATSRRTLFACAPFAIMVLMASVGMSHAAARLENRWILLALTTLHHVGTAAWIGAMPFLLIALRGEKSQMTAGRYARRFSAMAITSVSLLVLGGIGMAFFYIGSWQGIYGTTYGIMIVAKIYLLLLILGMGAGNFFLVRQIDRAPAPLLVRLRRFSEAEIGLGFTAILAAASLTSQPPAVDLTRDRLTSHEIVERMRWVLPRMSSPPLKALVPPSSIQVAIQNSLFGSGSENDANDRAWSEYNHHWAGLIVLVAGLLALLARSERFKWAHHWPLLFIGLAAFILLRADPENWPLGPRPFWASFSSPDVLQHRMYAVLITAFAVFEWAVETGRVKSRRASYVFPLMCAAGGALLLTHSHALGNIKEEMLAEMSHTPIALLGATAGWSRWLELRLSQDRDSKIASYVWPVCLVLVGIVLLDYRES</sequence>